<dbReference type="Gene3D" id="1.20.1280.50">
    <property type="match status" value="3"/>
</dbReference>
<dbReference type="Pfam" id="PF12937">
    <property type="entry name" value="F-box-like"/>
    <property type="match status" value="1"/>
</dbReference>
<evidence type="ECO:0000259" key="1">
    <source>
        <dbReference type="PROSITE" id="PS50181"/>
    </source>
</evidence>
<sequence length="1044" mass="119411">MSDFPTPLISKILSRLPVKSLLRFRCVSKSWKTLIDSPYSIKIHLQNSQKNTTNHSIILRCYLYSVEFPALNRAIVINHPLKCDNYGTEIVGSCNGLLCLSNGEEDGLDGTIIYNPATKEHRQLPVSPIEFPDDILPFVDRLVYGLGYDHVHDDYKLVRVIQFYCENPDFFDSEMKVYSLKDNSWRRIKDFPKEYYLSYKRVWGVYVNGCLHWVVTKNPESNGSKFIVAFDLGSEKVRFVPKPKALCGELECHINVEVFRGCLGLLCNHFSIRSDFWIMEQYGVQSSWTKLFSIDQQGSVLGSFEYVRPIACSKDGLSVLLDKDMTSLFWYNLRTKRAKRVNVIDMPESIEAQLIVESLVSLKRNEQSGQANSQLSSLPLTLLLDIFSRLPAETLLQLTYVCKEWNNLINDPEFAKMHLKDSGKRNDNLYFILRREKLYLINFHLLNRAVQINHPVVCAKGWTDVLGSCNGLLCLYNEDEELAIWNPLTGRCHKIPITKHQSTKGSNVFTTFIHGFGYDSINDDYKDTDSVYESILSFDLGLEECRVVPQPNYDDIYFKRTLWVLEGSLCIICQYPRRGVDIWVMKDYEMNTWSKLISITQPKPIKSFEYIKPLAYSKNCTEVLLDLDYKKLVWYNMKKKTIRHVNISGLPESFDSEVFITSLIDPNNLIPRQSKQLGQSSCSFATFSKKLVSHILCYLPVKTLLQAQYVSKTWYKIINDPEFIKMQLEVSSNSNSSSLLILSGEKLLSLDYQLFDKAVEINHPSVGKSTDVVGSSNGLICLYKDGDIGLVNPWTGKYESLPSSNFQFHASSTSQCWLIHGFGYDPSSDDYKVVCILQLHNSLSGGSVHSEIQAYSLRTKCWGKIKQFPYIICHPCSGVLASGALHWVAHENPELFSSSKLLIAFDIGSEKCRVVTQPSYVDTDFHMKSWTKLFTISQPKIIKHFKYLKPLGYSNNGAEVLLEQDNEKLLWFNLVKKKVRYLNVRGLPKSFETVMCSGSLVQIGNPPRIFHEKHEQALSKSQNGKDKVRKNVDGFLSKGFKLKL</sequence>
<dbReference type="OMA" id="ELECHIN"/>
<dbReference type="SMART" id="SM00256">
    <property type="entry name" value="FBOX"/>
    <property type="match status" value="3"/>
</dbReference>
<protein>
    <recommendedName>
        <fullName evidence="1">F-box domain-containing protein</fullName>
    </recommendedName>
</protein>
<dbReference type="InterPro" id="IPR001810">
    <property type="entry name" value="F-box_dom"/>
</dbReference>
<dbReference type="InterPro" id="IPR036047">
    <property type="entry name" value="F-box-like_dom_sf"/>
</dbReference>
<dbReference type="Pfam" id="PF07734">
    <property type="entry name" value="FBA_1"/>
    <property type="match status" value="2"/>
</dbReference>
<dbReference type="PANTHER" id="PTHR31672:SF13">
    <property type="entry name" value="F-BOX PROTEIN CPR30-LIKE"/>
    <property type="match status" value="1"/>
</dbReference>
<reference evidence="2" key="2">
    <citation type="submission" date="2021-03" db="UniProtKB">
        <authorList>
            <consortium name="EnsemblPlants"/>
        </authorList>
    </citation>
    <scope>IDENTIFICATION</scope>
</reference>
<dbReference type="InterPro" id="IPR013187">
    <property type="entry name" value="F-box-assoc_dom_typ3"/>
</dbReference>
<dbReference type="PROSITE" id="PS50181">
    <property type="entry name" value="FBOX"/>
    <property type="match status" value="2"/>
</dbReference>
<dbReference type="EnsemblPlants" id="AUR62014647-RA">
    <property type="protein sequence ID" value="AUR62014647-RA:cds"/>
    <property type="gene ID" value="AUR62014647"/>
</dbReference>
<dbReference type="CDD" id="cd22157">
    <property type="entry name" value="F-box_AtFBW1-like"/>
    <property type="match status" value="1"/>
</dbReference>
<feature type="domain" description="F-box" evidence="1">
    <location>
        <begin position="372"/>
        <end position="417"/>
    </location>
</feature>
<reference evidence="2" key="1">
    <citation type="journal article" date="2017" name="Nature">
        <title>The genome of Chenopodium quinoa.</title>
        <authorList>
            <person name="Jarvis D.E."/>
            <person name="Ho Y.S."/>
            <person name="Lightfoot D.J."/>
            <person name="Schmoeckel S.M."/>
            <person name="Li B."/>
            <person name="Borm T.J.A."/>
            <person name="Ohyanagi H."/>
            <person name="Mineta K."/>
            <person name="Michell C.T."/>
            <person name="Saber N."/>
            <person name="Kharbatia N.M."/>
            <person name="Rupper R.R."/>
            <person name="Sharp A.R."/>
            <person name="Dally N."/>
            <person name="Boughton B.A."/>
            <person name="Woo Y.H."/>
            <person name="Gao G."/>
            <person name="Schijlen E.G.W.M."/>
            <person name="Guo X."/>
            <person name="Momin A.A."/>
            <person name="Negrao S."/>
            <person name="Al-Babili S."/>
            <person name="Gehring C."/>
            <person name="Roessner U."/>
            <person name="Jung C."/>
            <person name="Murphy K."/>
            <person name="Arold S.T."/>
            <person name="Gojobori T."/>
            <person name="van der Linden C.G."/>
            <person name="van Loo E.N."/>
            <person name="Jellen E.N."/>
            <person name="Maughan P.J."/>
            <person name="Tester M."/>
        </authorList>
    </citation>
    <scope>NUCLEOTIDE SEQUENCE [LARGE SCALE GENOMIC DNA]</scope>
    <source>
        <strain evidence="2">cv. PI 614886</strain>
    </source>
</reference>
<proteinExistence type="predicted"/>
<dbReference type="InterPro" id="IPR006527">
    <property type="entry name" value="F-box-assoc_dom_typ1"/>
</dbReference>
<evidence type="ECO:0000313" key="3">
    <source>
        <dbReference type="Proteomes" id="UP000596660"/>
    </source>
</evidence>
<dbReference type="Pfam" id="PF08268">
    <property type="entry name" value="FBA_3"/>
    <property type="match status" value="2"/>
</dbReference>
<dbReference type="Proteomes" id="UP000596660">
    <property type="component" value="Unplaced"/>
</dbReference>
<name>A0A803LL00_CHEQI</name>
<dbReference type="AlphaFoldDB" id="A0A803LL00"/>
<dbReference type="InterPro" id="IPR050796">
    <property type="entry name" value="SCF_F-box_component"/>
</dbReference>
<dbReference type="Pfam" id="PF00646">
    <property type="entry name" value="F-box"/>
    <property type="match status" value="2"/>
</dbReference>
<dbReference type="PANTHER" id="PTHR31672">
    <property type="entry name" value="BNACNNG10540D PROTEIN"/>
    <property type="match status" value="1"/>
</dbReference>
<feature type="domain" description="F-box" evidence="1">
    <location>
        <begin position="1"/>
        <end position="45"/>
    </location>
</feature>
<organism evidence="2 3">
    <name type="scientific">Chenopodium quinoa</name>
    <name type="common">Quinoa</name>
    <dbReference type="NCBI Taxonomy" id="63459"/>
    <lineage>
        <taxon>Eukaryota</taxon>
        <taxon>Viridiplantae</taxon>
        <taxon>Streptophyta</taxon>
        <taxon>Embryophyta</taxon>
        <taxon>Tracheophyta</taxon>
        <taxon>Spermatophyta</taxon>
        <taxon>Magnoliopsida</taxon>
        <taxon>eudicotyledons</taxon>
        <taxon>Gunneridae</taxon>
        <taxon>Pentapetalae</taxon>
        <taxon>Caryophyllales</taxon>
        <taxon>Chenopodiaceae</taxon>
        <taxon>Chenopodioideae</taxon>
        <taxon>Atripliceae</taxon>
        <taxon>Chenopodium</taxon>
    </lineage>
</organism>
<dbReference type="Gramene" id="AUR62014647-RA">
    <property type="protein sequence ID" value="AUR62014647-RA:cds"/>
    <property type="gene ID" value="AUR62014647"/>
</dbReference>
<dbReference type="InterPro" id="IPR017451">
    <property type="entry name" value="F-box-assoc_interact_dom"/>
</dbReference>
<accession>A0A803LL00</accession>
<evidence type="ECO:0000313" key="2">
    <source>
        <dbReference type="EnsemblPlants" id="AUR62014647-RA:cds"/>
    </source>
</evidence>
<dbReference type="SUPFAM" id="SSF81383">
    <property type="entry name" value="F-box domain"/>
    <property type="match status" value="3"/>
</dbReference>
<keyword evidence="3" id="KW-1185">Reference proteome</keyword>
<dbReference type="NCBIfam" id="TIGR01640">
    <property type="entry name" value="F_box_assoc_1"/>
    <property type="match status" value="2"/>
</dbReference>